<evidence type="ECO:0000256" key="1">
    <source>
        <dbReference type="SAM" id="Phobius"/>
    </source>
</evidence>
<organism evidence="2 3">
    <name type="scientific">Breznakia pachnodae</name>
    <dbReference type="NCBI Taxonomy" id="265178"/>
    <lineage>
        <taxon>Bacteria</taxon>
        <taxon>Bacillati</taxon>
        <taxon>Bacillota</taxon>
        <taxon>Erysipelotrichia</taxon>
        <taxon>Erysipelotrichales</taxon>
        <taxon>Erysipelotrichaceae</taxon>
        <taxon>Breznakia</taxon>
    </lineage>
</organism>
<reference evidence="2 3" key="1">
    <citation type="submission" date="2023-07" db="EMBL/GenBank/DDBJ databases">
        <title>Genomic Encyclopedia of Type Strains, Phase IV (KMG-IV): sequencing the most valuable type-strain genomes for metagenomic binning, comparative biology and taxonomic classification.</title>
        <authorList>
            <person name="Goeker M."/>
        </authorList>
    </citation>
    <scope>NUCLEOTIDE SEQUENCE [LARGE SCALE GENOMIC DNA]</scope>
    <source>
        <strain evidence="2 3">DSM 16784</strain>
    </source>
</reference>
<proteinExistence type="predicted"/>
<keyword evidence="1" id="KW-0812">Transmembrane</keyword>
<dbReference type="PANTHER" id="PTHR40076:SF1">
    <property type="entry name" value="MEMBRANE PROTEIN"/>
    <property type="match status" value="1"/>
</dbReference>
<evidence type="ECO:0000313" key="3">
    <source>
        <dbReference type="Proteomes" id="UP001230220"/>
    </source>
</evidence>
<name>A0ABU0E2B8_9FIRM</name>
<dbReference type="EMBL" id="JAUSUR010000002">
    <property type="protein sequence ID" value="MDQ0360861.1"/>
    <property type="molecule type" value="Genomic_DNA"/>
</dbReference>
<keyword evidence="1" id="KW-1133">Transmembrane helix</keyword>
<feature type="transmembrane region" description="Helical" evidence="1">
    <location>
        <begin position="182"/>
        <end position="213"/>
    </location>
</feature>
<gene>
    <name evidence="2" type="ORF">J2S15_001606</name>
</gene>
<keyword evidence="1" id="KW-0472">Membrane</keyword>
<dbReference type="InterPro" id="IPR010380">
    <property type="entry name" value="DUF975"/>
</dbReference>
<dbReference type="RefSeq" id="WP_307407079.1">
    <property type="nucleotide sequence ID" value="NZ_JAUSUR010000002.1"/>
</dbReference>
<protein>
    <recommendedName>
        <fullName evidence="4">DUF975 family protein</fullName>
    </recommendedName>
</protein>
<evidence type="ECO:0008006" key="4">
    <source>
        <dbReference type="Google" id="ProtNLM"/>
    </source>
</evidence>
<keyword evidence="3" id="KW-1185">Reference proteome</keyword>
<feature type="transmembrane region" description="Helical" evidence="1">
    <location>
        <begin position="110"/>
        <end position="133"/>
    </location>
</feature>
<accession>A0ABU0E2B8</accession>
<dbReference type="PANTHER" id="PTHR40076">
    <property type="entry name" value="MEMBRANE PROTEIN-RELATED"/>
    <property type="match status" value="1"/>
</dbReference>
<evidence type="ECO:0000313" key="2">
    <source>
        <dbReference type="EMBL" id="MDQ0360861.1"/>
    </source>
</evidence>
<dbReference type="Pfam" id="PF06161">
    <property type="entry name" value="DUF975"/>
    <property type="match status" value="1"/>
</dbReference>
<dbReference type="Proteomes" id="UP001230220">
    <property type="component" value="Unassembled WGS sequence"/>
</dbReference>
<feature type="transmembrane region" description="Helical" evidence="1">
    <location>
        <begin position="20"/>
        <end position="40"/>
    </location>
</feature>
<comment type="caution">
    <text evidence="2">The sequence shown here is derived from an EMBL/GenBank/DDBJ whole genome shotgun (WGS) entry which is preliminary data.</text>
</comment>
<sequence>MFNRIEMKAKAREILHKNIFMLGSMAAIPFIIELLGNQFVPQIPQEYYTSLPSDLGVVYIALAKNLAGSQLLGVASAVATYFLVVMCMELRRNPEADFNSISKQMSVKGFINYGVKMMLLNIITGIGMMFFVFPGLYLSYRYFFVRYIAIEQPELSIRETFALSKEYSKGIKVSLFVLDLSFILWIFAQVMLYSIPSLYVTPYIILTIMFVYYDRKRVFEKNETYQENEYSSPDM</sequence>
<feature type="transmembrane region" description="Helical" evidence="1">
    <location>
        <begin position="71"/>
        <end position="90"/>
    </location>
</feature>